<dbReference type="Proteomes" id="UP001203338">
    <property type="component" value="Unassembled WGS sequence"/>
</dbReference>
<gene>
    <name evidence="2" type="ORF">M3P05_16305</name>
</gene>
<proteinExistence type="predicted"/>
<sequence length="172" mass="18415">MSATFNVIFSGKIAPGANEQKVKNLAMKAFHASPEQLAKLFSGKAVVLKSNLSQEAAQNFVKKLKGIGLVCEIRKKSPAKAQEQPEQPAVEPKPTKPKSIPETDTPVAPKASSTTWDIAPVGTDINPLKAPEPPPAPDTSQFEIKPHGDYLLEPNDSPAPEAPDTSRFSIKP</sequence>
<feature type="region of interest" description="Disordered" evidence="1">
    <location>
        <begin position="76"/>
        <end position="172"/>
    </location>
</feature>
<accession>A0ABT0PJG6</accession>
<comment type="caution">
    <text evidence="2">The sequence shown here is derived from an EMBL/GenBank/DDBJ whole genome shotgun (WGS) entry which is preliminary data.</text>
</comment>
<organism evidence="2 3">
    <name type="scientific">Parendozoicomonas callyspongiae</name>
    <dbReference type="NCBI Taxonomy" id="2942213"/>
    <lineage>
        <taxon>Bacteria</taxon>
        <taxon>Pseudomonadati</taxon>
        <taxon>Pseudomonadota</taxon>
        <taxon>Gammaproteobacteria</taxon>
        <taxon>Oceanospirillales</taxon>
        <taxon>Endozoicomonadaceae</taxon>
        <taxon>Parendozoicomonas</taxon>
    </lineage>
</organism>
<evidence type="ECO:0000313" key="2">
    <source>
        <dbReference type="EMBL" id="MCL6271484.1"/>
    </source>
</evidence>
<name>A0ABT0PJG6_9GAMM</name>
<protein>
    <submittedName>
        <fullName evidence="2">Uncharacterized protein</fullName>
    </submittedName>
</protein>
<dbReference type="EMBL" id="JAMFLX010000026">
    <property type="protein sequence ID" value="MCL6271484.1"/>
    <property type="molecule type" value="Genomic_DNA"/>
</dbReference>
<reference evidence="2 3" key="1">
    <citation type="submission" date="2022-05" db="EMBL/GenBank/DDBJ databases">
        <authorList>
            <person name="Park J.-S."/>
        </authorList>
    </citation>
    <scope>NUCLEOTIDE SEQUENCE [LARGE SCALE GENOMIC DNA]</scope>
    <source>
        <strain evidence="2 3">2012CJ34-2</strain>
    </source>
</reference>
<evidence type="ECO:0000256" key="1">
    <source>
        <dbReference type="SAM" id="MobiDB-lite"/>
    </source>
</evidence>
<keyword evidence="3" id="KW-1185">Reference proteome</keyword>
<evidence type="ECO:0000313" key="3">
    <source>
        <dbReference type="Proteomes" id="UP001203338"/>
    </source>
</evidence>
<dbReference type="RefSeq" id="WP_249701100.1">
    <property type="nucleotide sequence ID" value="NZ_JAMFLX010000026.1"/>
</dbReference>